<dbReference type="AlphaFoldDB" id="A0A2U0S9J0"/>
<dbReference type="InterPro" id="IPR022635">
    <property type="entry name" value="DNA_polIII_beta_C"/>
</dbReference>
<evidence type="ECO:0000313" key="14">
    <source>
        <dbReference type="EMBL" id="PVX28004.1"/>
    </source>
</evidence>
<evidence type="ECO:0000256" key="5">
    <source>
        <dbReference type="ARBA" id="ARBA00022679"/>
    </source>
</evidence>
<comment type="function">
    <text evidence="10">Confers DNA tethering and processivity to DNA polymerases and other proteins. Acts as a clamp, forming a ring around DNA (a reaction catalyzed by the clamp-loading complex) which diffuses in an ATP-independent manner freely and bidirectionally along dsDNA. Initially characterized for its ability to contact the catalytic subunit of DNA polymerase III (Pol III), a complex, multichain enzyme responsible for most of the replicative synthesis in bacteria; Pol III exhibits 3'-5' exonuclease proofreading activity. The beta chain is required for initiation of replication as well as for processivity of DNA replication.</text>
</comment>
<evidence type="ECO:0000256" key="2">
    <source>
        <dbReference type="ARBA" id="ARBA00010752"/>
    </source>
</evidence>
<dbReference type="InterPro" id="IPR022634">
    <property type="entry name" value="DNA_polIII_beta_N"/>
</dbReference>
<dbReference type="SUPFAM" id="SSF55979">
    <property type="entry name" value="DNA clamp"/>
    <property type="match status" value="3"/>
</dbReference>
<feature type="domain" description="DNA polymerase III beta sliding clamp N-terminal" evidence="11">
    <location>
        <begin position="1"/>
        <end position="119"/>
    </location>
</feature>
<dbReference type="Gene3D" id="3.10.150.10">
    <property type="entry name" value="DNA Polymerase III, subunit A, domain 2"/>
    <property type="match status" value="1"/>
</dbReference>
<dbReference type="Pfam" id="PF02768">
    <property type="entry name" value="DNA_pol3_beta_3"/>
    <property type="match status" value="1"/>
</dbReference>
<evidence type="ECO:0000256" key="10">
    <source>
        <dbReference type="PIRNR" id="PIRNR000804"/>
    </source>
</evidence>
<accession>A0A2U0S9J0</accession>
<comment type="subcellular location">
    <subcellularLocation>
        <location evidence="1 10">Cytoplasm</location>
    </subcellularLocation>
</comment>
<keyword evidence="15" id="KW-1185">Reference proteome</keyword>
<evidence type="ECO:0000259" key="13">
    <source>
        <dbReference type="Pfam" id="PF02768"/>
    </source>
</evidence>
<evidence type="ECO:0000259" key="12">
    <source>
        <dbReference type="Pfam" id="PF02767"/>
    </source>
</evidence>
<evidence type="ECO:0000256" key="8">
    <source>
        <dbReference type="ARBA" id="ARBA00022932"/>
    </source>
</evidence>
<organism evidence="14 15">
    <name type="scientific">Sphingomonas pokkalii</name>
    <dbReference type="NCBI Taxonomy" id="2175090"/>
    <lineage>
        <taxon>Bacteria</taxon>
        <taxon>Pseudomonadati</taxon>
        <taxon>Pseudomonadota</taxon>
        <taxon>Alphaproteobacteria</taxon>
        <taxon>Sphingomonadales</taxon>
        <taxon>Sphingomonadaceae</taxon>
        <taxon>Sphingomonas</taxon>
    </lineage>
</organism>
<dbReference type="PIRSF" id="PIRSF000804">
    <property type="entry name" value="DNA_pol_III_b"/>
    <property type="match status" value="1"/>
</dbReference>
<comment type="similarity">
    <text evidence="2 10">Belongs to the beta sliding clamp family.</text>
</comment>
<dbReference type="GO" id="GO:0008408">
    <property type="term" value="F:3'-5' exonuclease activity"/>
    <property type="evidence" value="ECO:0007669"/>
    <property type="project" value="InterPro"/>
</dbReference>
<dbReference type="Gene3D" id="3.70.10.10">
    <property type="match status" value="1"/>
</dbReference>
<sequence length="370" mass="40156">MKATIERATLLRGLSHVQSVVERRNTIPILSNVLIDAQLGGSLRLMATDLDLQIDETIPAAVDQVGATTVSAHTLFDIVRKLPEGSQVVLTAAEGKLTVVAGRARFQLGTLPRDDFPMIAEGELPTTFELPAETLKQIIDKTRFAISTEETRYYLNGIFFHVTDDANRLLRAAATDGHRLARVTVPCPEGADAMPGVIVPRKCVAELRKLLDEVDGSVGVSLSPSKIRFDLGQAILTSKLIDGTFPDYSRVIPTANDKLLKLDPKSLMQGVDRVSTIATEKTRAVKMALERDKVVLSVTSPENGVAAEEVPGEYAAMGFEIGFNSRYLMDILGQIEGDLVEVHLADAAAPTLIRENDASPALYVLMPMRV</sequence>
<dbReference type="GO" id="GO:0005737">
    <property type="term" value="C:cytoplasm"/>
    <property type="evidence" value="ECO:0007669"/>
    <property type="project" value="UniProtKB-SubCell"/>
</dbReference>
<evidence type="ECO:0000256" key="4">
    <source>
        <dbReference type="ARBA" id="ARBA00022490"/>
    </source>
</evidence>
<protein>
    <recommendedName>
        <fullName evidence="3 10">Beta sliding clamp</fullName>
    </recommendedName>
</protein>
<dbReference type="GO" id="GO:0006271">
    <property type="term" value="P:DNA strand elongation involved in DNA replication"/>
    <property type="evidence" value="ECO:0007669"/>
    <property type="project" value="TreeGrafter"/>
</dbReference>
<evidence type="ECO:0000256" key="7">
    <source>
        <dbReference type="ARBA" id="ARBA00022705"/>
    </source>
</evidence>
<dbReference type="SMART" id="SM00480">
    <property type="entry name" value="POL3Bc"/>
    <property type="match status" value="1"/>
</dbReference>
<evidence type="ECO:0000256" key="6">
    <source>
        <dbReference type="ARBA" id="ARBA00022695"/>
    </source>
</evidence>
<dbReference type="Pfam" id="PF00712">
    <property type="entry name" value="DNA_pol3_beta"/>
    <property type="match status" value="1"/>
</dbReference>
<dbReference type="InterPro" id="IPR046938">
    <property type="entry name" value="DNA_clamp_sf"/>
</dbReference>
<evidence type="ECO:0000256" key="9">
    <source>
        <dbReference type="ARBA" id="ARBA00023125"/>
    </source>
</evidence>
<keyword evidence="5 10" id="KW-0808">Transferase</keyword>
<dbReference type="RefSeq" id="WP_116467460.1">
    <property type="nucleotide sequence ID" value="NZ_QENQ01000001.1"/>
</dbReference>
<dbReference type="NCBIfam" id="TIGR00663">
    <property type="entry name" value="dnan"/>
    <property type="match status" value="1"/>
</dbReference>
<dbReference type="InterPro" id="IPR022637">
    <property type="entry name" value="DNA_polIII_beta_cen"/>
</dbReference>
<dbReference type="CDD" id="cd00140">
    <property type="entry name" value="beta_clamp"/>
    <property type="match status" value="1"/>
</dbReference>
<dbReference type="PANTHER" id="PTHR30478:SF0">
    <property type="entry name" value="BETA SLIDING CLAMP"/>
    <property type="match status" value="1"/>
</dbReference>
<comment type="caution">
    <text evidence="14">The sequence shown here is derived from an EMBL/GenBank/DDBJ whole genome shotgun (WGS) entry which is preliminary data.</text>
</comment>
<dbReference type="PANTHER" id="PTHR30478">
    <property type="entry name" value="DNA POLYMERASE III SUBUNIT BETA"/>
    <property type="match status" value="1"/>
</dbReference>
<dbReference type="GO" id="GO:0003677">
    <property type="term" value="F:DNA binding"/>
    <property type="evidence" value="ECO:0007669"/>
    <property type="project" value="UniProtKB-UniRule"/>
</dbReference>
<keyword evidence="8 10" id="KW-0239">DNA-directed DNA polymerase</keyword>
<keyword evidence="9" id="KW-0238">DNA-binding</keyword>
<dbReference type="Pfam" id="PF02767">
    <property type="entry name" value="DNA_pol3_beta_2"/>
    <property type="match status" value="1"/>
</dbReference>
<reference evidence="14 15" key="1">
    <citation type="submission" date="2018-05" db="EMBL/GenBank/DDBJ databases">
        <title>Description of Sphingomonas pokkalii sp nov, isolated from the rhizosphere of saline tolerant pokkali rice and its draft genome analysis.</title>
        <authorList>
            <person name="Menon R."/>
            <person name="Kumari S."/>
            <person name="Rameshkumar N."/>
        </authorList>
    </citation>
    <scope>NUCLEOTIDE SEQUENCE [LARGE SCALE GENOMIC DNA]</scope>
    <source>
        <strain evidence="14 15">L3B27</strain>
    </source>
</reference>
<evidence type="ECO:0000313" key="15">
    <source>
        <dbReference type="Proteomes" id="UP000245890"/>
    </source>
</evidence>
<name>A0A2U0S9J0_9SPHN</name>
<gene>
    <name evidence="14" type="ORF">DD559_00435</name>
</gene>
<keyword evidence="4 10" id="KW-0963">Cytoplasm</keyword>
<feature type="domain" description="DNA polymerase III beta sliding clamp C-terminal" evidence="13">
    <location>
        <begin position="250"/>
        <end position="369"/>
    </location>
</feature>
<comment type="subunit">
    <text evidence="10">Forms a ring-shaped head-to-tail homodimer around DNA.</text>
</comment>
<dbReference type="OrthoDB" id="8421503at2"/>
<evidence type="ECO:0000259" key="11">
    <source>
        <dbReference type="Pfam" id="PF00712"/>
    </source>
</evidence>
<keyword evidence="7 10" id="KW-0235">DNA replication</keyword>
<dbReference type="InterPro" id="IPR001001">
    <property type="entry name" value="DNA_polIII_beta"/>
</dbReference>
<dbReference type="GO" id="GO:0009360">
    <property type="term" value="C:DNA polymerase III complex"/>
    <property type="evidence" value="ECO:0007669"/>
    <property type="project" value="InterPro"/>
</dbReference>
<dbReference type="EMBL" id="QENQ01000001">
    <property type="protein sequence ID" value="PVX28004.1"/>
    <property type="molecule type" value="Genomic_DNA"/>
</dbReference>
<evidence type="ECO:0000256" key="1">
    <source>
        <dbReference type="ARBA" id="ARBA00004496"/>
    </source>
</evidence>
<evidence type="ECO:0000256" key="3">
    <source>
        <dbReference type="ARBA" id="ARBA00021035"/>
    </source>
</evidence>
<dbReference type="GO" id="GO:0003887">
    <property type="term" value="F:DNA-directed DNA polymerase activity"/>
    <property type="evidence" value="ECO:0007669"/>
    <property type="project" value="UniProtKB-UniRule"/>
</dbReference>
<keyword evidence="6 10" id="KW-0548">Nucleotidyltransferase</keyword>
<proteinExistence type="inferred from homology"/>
<dbReference type="Proteomes" id="UP000245890">
    <property type="component" value="Unassembled WGS sequence"/>
</dbReference>
<feature type="domain" description="DNA polymerase III beta sliding clamp central" evidence="12">
    <location>
        <begin position="129"/>
        <end position="247"/>
    </location>
</feature>